<name>A0ABS3CB06_9BACT</name>
<sequence length="68" mass="7891">MKNYLVSVGVVTGFLIVYVIAIQLNLSMFLIWLLFLISPVLLIWMVVSVLKAPVEIKETFDNKWYQDN</sequence>
<dbReference type="RefSeq" id="WP_206584950.1">
    <property type="nucleotide sequence ID" value="NZ_JAFKCU010000001.1"/>
</dbReference>
<feature type="transmembrane region" description="Helical" evidence="1">
    <location>
        <begin position="30"/>
        <end position="50"/>
    </location>
</feature>
<evidence type="ECO:0000256" key="1">
    <source>
        <dbReference type="SAM" id="Phobius"/>
    </source>
</evidence>
<accession>A0ABS3CB06</accession>
<protein>
    <submittedName>
        <fullName evidence="2">Uncharacterized protein</fullName>
    </submittedName>
</protein>
<feature type="transmembrane region" description="Helical" evidence="1">
    <location>
        <begin position="5"/>
        <end position="24"/>
    </location>
</feature>
<evidence type="ECO:0000313" key="2">
    <source>
        <dbReference type="EMBL" id="MBN7814294.1"/>
    </source>
</evidence>
<keyword evidence="1" id="KW-1133">Transmembrane helix</keyword>
<gene>
    <name evidence="2" type="ORF">J0A69_02585</name>
</gene>
<keyword evidence="1" id="KW-0472">Membrane</keyword>
<evidence type="ECO:0000313" key="3">
    <source>
        <dbReference type="Proteomes" id="UP000664480"/>
    </source>
</evidence>
<organism evidence="2 3">
    <name type="scientific">Algoriphagus pacificus</name>
    <dbReference type="NCBI Taxonomy" id="2811234"/>
    <lineage>
        <taxon>Bacteria</taxon>
        <taxon>Pseudomonadati</taxon>
        <taxon>Bacteroidota</taxon>
        <taxon>Cytophagia</taxon>
        <taxon>Cytophagales</taxon>
        <taxon>Cyclobacteriaceae</taxon>
        <taxon>Algoriphagus</taxon>
    </lineage>
</organism>
<dbReference type="Proteomes" id="UP000664480">
    <property type="component" value="Unassembled WGS sequence"/>
</dbReference>
<dbReference type="EMBL" id="JAFKCU010000001">
    <property type="protein sequence ID" value="MBN7814294.1"/>
    <property type="molecule type" value="Genomic_DNA"/>
</dbReference>
<comment type="caution">
    <text evidence="2">The sequence shown here is derived from an EMBL/GenBank/DDBJ whole genome shotgun (WGS) entry which is preliminary data.</text>
</comment>
<reference evidence="2 3" key="1">
    <citation type="submission" date="2021-03" db="EMBL/GenBank/DDBJ databases">
        <title>novel species isolated from a fishpond in China.</title>
        <authorList>
            <person name="Lu H."/>
            <person name="Cai Z."/>
        </authorList>
    </citation>
    <scope>NUCLEOTIDE SEQUENCE [LARGE SCALE GENOMIC DNA]</scope>
    <source>
        <strain evidence="2 3">YJ13C</strain>
    </source>
</reference>
<keyword evidence="1" id="KW-0812">Transmembrane</keyword>
<proteinExistence type="predicted"/>
<keyword evidence="3" id="KW-1185">Reference proteome</keyword>